<comment type="similarity">
    <text evidence="2">Belongs to the TrbI/VirB10 family.</text>
</comment>
<evidence type="ECO:0000256" key="3">
    <source>
        <dbReference type="ARBA" id="ARBA00022692"/>
    </source>
</evidence>
<dbReference type="InterPro" id="IPR005498">
    <property type="entry name" value="T4SS_VirB10/TraB/TrbI"/>
</dbReference>
<evidence type="ECO:0000256" key="2">
    <source>
        <dbReference type="ARBA" id="ARBA00010265"/>
    </source>
</evidence>
<evidence type="ECO:0000313" key="9">
    <source>
        <dbReference type="Proteomes" id="UP000277294"/>
    </source>
</evidence>
<dbReference type="CDD" id="cd16429">
    <property type="entry name" value="VirB10"/>
    <property type="match status" value="1"/>
</dbReference>
<name>A0A3P4B7A1_9BURK</name>
<protein>
    <submittedName>
        <fullName evidence="8">Type IV secretion system protein PtlG</fullName>
    </submittedName>
</protein>
<dbReference type="Proteomes" id="UP000277294">
    <property type="component" value="Unassembled WGS sequence"/>
</dbReference>
<evidence type="ECO:0000256" key="5">
    <source>
        <dbReference type="ARBA" id="ARBA00023136"/>
    </source>
</evidence>
<proteinExistence type="inferred from homology"/>
<evidence type="ECO:0000256" key="7">
    <source>
        <dbReference type="SAM" id="Phobius"/>
    </source>
</evidence>
<keyword evidence="5 7" id="KW-0472">Membrane</keyword>
<feature type="compositionally biased region" description="Basic and acidic residues" evidence="6">
    <location>
        <begin position="132"/>
        <end position="144"/>
    </location>
</feature>
<keyword evidence="3 7" id="KW-0812">Transmembrane</keyword>
<evidence type="ECO:0000256" key="1">
    <source>
        <dbReference type="ARBA" id="ARBA00004167"/>
    </source>
</evidence>
<gene>
    <name evidence="8" type="primary">ptlG</name>
    <name evidence="8" type="ORF">PIGHUM_03653</name>
</gene>
<dbReference type="Pfam" id="PF03743">
    <property type="entry name" value="TrbI"/>
    <property type="match status" value="1"/>
</dbReference>
<evidence type="ECO:0000313" key="8">
    <source>
        <dbReference type="EMBL" id="VCU71568.1"/>
    </source>
</evidence>
<evidence type="ECO:0000256" key="4">
    <source>
        <dbReference type="ARBA" id="ARBA00022989"/>
    </source>
</evidence>
<reference evidence="8 9" key="1">
    <citation type="submission" date="2018-10" db="EMBL/GenBank/DDBJ databases">
        <authorList>
            <person name="Criscuolo A."/>
        </authorList>
    </citation>
    <scope>NUCLEOTIDE SEQUENCE [LARGE SCALE GENOMIC DNA]</scope>
    <source>
        <strain evidence="8">DnA1</strain>
    </source>
</reference>
<dbReference type="InterPro" id="IPR042217">
    <property type="entry name" value="T4SS_VirB10/TrbI"/>
</dbReference>
<comment type="subcellular location">
    <subcellularLocation>
        <location evidence="1">Membrane</location>
        <topology evidence="1">Single-pass membrane protein</topology>
    </subcellularLocation>
</comment>
<feature type="transmembrane region" description="Helical" evidence="7">
    <location>
        <begin position="37"/>
        <end position="56"/>
    </location>
</feature>
<dbReference type="AlphaFoldDB" id="A0A3P4B7A1"/>
<accession>A0A3P4B7A1</accession>
<keyword evidence="4 7" id="KW-1133">Transmembrane helix</keyword>
<keyword evidence="9" id="KW-1185">Reference proteome</keyword>
<organism evidence="8 9">
    <name type="scientific">Pigmentiphaga humi</name>
    <dbReference type="NCBI Taxonomy" id="2478468"/>
    <lineage>
        <taxon>Bacteria</taxon>
        <taxon>Pseudomonadati</taxon>
        <taxon>Pseudomonadota</taxon>
        <taxon>Betaproteobacteria</taxon>
        <taxon>Burkholderiales</taxon>
        <taxon>Alcaligenaceae</taxon>
        <taxon>Pigmentiphaga</taxon>
    </lineage>
</organism>
<sequence>MSEAVEAPGAVPPKLPPESVELRAASQPVTRLNRRTLAVGIGVVSFAVLGATIWSLQPRSRQAGASEELYNVDRISQAEGLQTLPRDYSQVAPAQPAPPPVLGEPLPGDLGRPILRAEQEAGLRPAGPTAADAERQARAKEATDAARAPLFYKSSNRGGSPASAASTADAAPAGLAAAEGGAVDGVQTQNMQDNKIAFAGQGRTVTQSAHGLEAPRKRNTLMAGTVIAAALMTGIKSDLPGDIIATVTEPVYDSATHSNVLIPQGARLMGRYNSQVAYGQSLMQGVLDRIVMPDTSSVVLDNLAATDPAGYVGLEDDVDWHWTRILAGAALTTLLGVGAELAAPQNQGSGNGRVVIATRDGAQEAASRLGQEITRRNMNIQPTLTIRPGMPLRVIVNRDITLRPYRPLFINR</sequence>
<dbReference type="EMBL" id="UWPJ01000027">
    <property type="protein sequence ID" value="VCU71568.1"/>
    <property type="molecule type" value="Genomic_DNA"/>
</dbReference>
<dbReference type="OrthoDB" id="9766860at2"/>
<dbReference type="Gene3D" id="2.40.128.260">
    <property type="entry name" value="Type IV secretion system, VirB10/TraB/TrbI"/>
    <property type="match status" value="1"/>
</dbReference>
<dbReference type="GO" id="GO:0016020">
    <property type="term" value="C:membrane"/>
    <property type="evidence" value="ECO:0007669"/>
    <property type="project" value="UniProtKB-SubCell"/>
</dbReference>
<evidence type="ECO:0000256" key="6">
    <source>
        <dbReference type="SAM" id="MobiDB-lite"/>
    </source>
</evidence>
<feature type="region of interest" description="Disordered" evidence="6">
    <location>
        <begin position="121"/>
        <end position="166"/>
    </location>
</feature>
<dbReference type="RefSeq" id="WP_124081163.1">
    <property type="nucleotide sequence ID" value="NZ_UWPJ01000027.1"/>
</dbReference>